<keyword evidence="9" id="KW-0812">Transmembrane</keyword>
<comment type="pathway">
    <text evidence="2">Cofactor biosynthesis; ubiquinone biosynthesis.</text>
</comment>
<dbReference type="InterPro" id="IPR036188">
    <property type="entry name" value="FAD/NAD-bd_sf"/>
</dbReference>
<comment type="cofactor">
    <cofactor evidence="1">
        <name>FAD</name>
        <dbReference type="ChEBI" id="CHEBI:57692"/>
    </cofactor>
</comment>
<reference evidence="11 13" key="1">
    <citation type="submission" date="2017-08" db="EMBL/GenBank/DDBJ databases">
        <title>Draft Genome Sequence of the Marine Bacterium Oceanimonas baumannii ATCC 700832.</title>
        <authorList>
            <person name="Mcclelland W.D."/>
            <person name="Brennan M.A."/>
            <person name="Trachtenberg A.M."/>
            <person name="Maclea K.S."/>
        </authorList>
    </citation>
    <scope>NUCLEOTIDE SEQUENCE [LARGE SCALE GENOMIC DNA]</scope>
    <source>
        <strain evidence="11 13">ATCC 700832</strain>
    </source>
</reference>
<evidence type="ECO:0000256" key="2">
    <source>
        <dbReference type="ARBA" id="ARBA00004749"/>
    </source>
</evidence>
<dbReference type="Pfam" id="PF01494">
    <property type="entry name" value="FAD_binding_3"/>
    <property type="match status" value="1"/>
</dbReference>
<evidence type="ECO:0000259" key="10">
    <source>
        <dbReference type="Pfam" id="PF01494"/>
    </source>
</evidence>
<evidence type="ECO:0000313" key="14">
    <source>
        <dbReference type="Proteomes" id="UP000295058"/>
    </source>
</evidence>
<keyword evidence="9" id="KW-0472">Membrane</keyword>
<keyword evidence="14" id="KW-1185">Reference proteome</keyword>
<dbReference type="EMBL" id="SODO01000001">
    <property type="protein sequence ID" value="TDW62033.1"/>
    <property type="molecule type" value="Genomic_DNA"/>
</dbReference>
<evidence type="ECO:0000256" key="8">
    <source>
        <dbReference type="ARBA" id="ARBA00065734"/>
    </source>
</evidence>
<dbReference type="GO" id="GO:0006744">
    <property type="term" value="P:ubiquinone biosynthetic process"/>
    <property type="evidence" value="ECO:0007669"/>
    <property type="project" value="UniProtKB-UniPathway"/>
</dbReference>
<dbReference type="OrthoDB" id="9769565at2"/>
<dbReference type="UniPathway" id="UPA00232"/>
<organism evidence="11 13">
    <name type="scientific">Oceanimonas baumannii</name>
    <dbReference type="NCBI Taxonomy" id="129578"/>
    <lineage>
        <taxon>Bacteria</taxon>
        <taxon>Pseudomonadati</taxon>
        <taxon>Pseudomonadota</taxon>
        <taxon>Gammaproteobacteria</taxon>
        <taxon>Aeromonadales</taxon>
        <taxon>Aeromonadaceae</taxon>
        <taxon>Oceanimonas</taxon>
    </lineage>
</organism>
<evidence type="ECO:0000256" key="5">
    <source>
        <dbReference type="ARBA" id="ARBA00022827"/>
    </source>
</evidence>
<dbReference type="GO" id="GO:0071949">
    <property type="term" value="F:FAD binding"/>
    <property type="evidence" value="ECO:0007669"/>
    <property type="project" value="InterPro"/>
</dbReference>
<keyword evidence="5" id="KW-0274">FAD</keyword>
<dbReference type="SUPFAM" id="SSF51905">
    <property type="entry name" value="FAD/NAD(P)-binding domain"/>
    <property type="match status" value="1"/>
</dbReference>
<feature type="domain" description="FAD-binding" evidence="10">
    <location>
        <begin position="3"/>
        <end position="338"/>
    </location>
</feature>
<dbReference type="PANTHER" id="PTHR43876">
    <property type="entry name" value="UBIQUINONE BIOSYNTHESIS MONOOXYGENASE COQ6, MITOCHONDRIAL"/>
    <property type="match status" value="1"/>
</dbReference>
<dbReference type="InterPro" id="IPR010971">
    <property type="entry name" value="UbiH/COQ6"/>
</dbReference>
<dbReference type="GO" id="GO:0008682">
    <property type="term" value="F:3-demethoxyubiquinol 3-hydroxylase activity"/>
    <property type="evidence" value="ECO:0007669"/>
    <property type="project" value="TreeGrafter"/>
</dbReference>
<dbReference type="PRINTS" id="PR00420">
    <property type="entry name" value="RNGMNOXGNASE"/>
</dbReference>
<comment type="subunit">
    <text evidence="8">Component of the Ubi complex metabolon, which regroups five ubiquinone biosynthesis proteins (UbiE, UbiF, UbiG, UbiH and UbiI) and two accessory factors (UbiK and the lipid-binding protein UbiJ).</text>
</comment>
<dbReference type="PANTHER" id="PTHR43876:SF10">
    <property type="entry name" value="3-DEMETHOXYUBIQUINOL 3-HYDROXYLASE"/>
    <property type="match status" value="1"/>
</dbReference>
<evidence type="ECO:0000256" key="1">
    <source>
        <dbReference type="ARBA" id="ARBA00001974"/>
    </source>
</evidence>
<comment type="caution">
    <text evidence="11">The sequence shown here is derived from an EMBL/GenBank/DDBJ whole genome shotgun (WGS) entry which is preliminary data.</text>
</comment>
<comment type="similarity">
    <text evidence="3">Belongs to the UbiH/COQ6 family.</text>
</comment>
<evidence type="ECO:0000313" key="12">
    <source>
        <dbReference type="EMBL" id="TDW62033.1"/>
    </source>
</evidence>
<proteinExistence type="inferred from homology"/>
<dbReference type="FunFam" id="3.50.50.60:FF:000021">
    <property type="entry name" value="Ubiquinone biosynthesis monooxygenase COQ6"/>
    <property type="match status" value="1"/>
</dbReference>
<dbReference type="AlphaFoldDB" id="A0A235CPF3"/>
<dbReference type="RefSeq" id="WP_094276751.1">
    <property type="nucleotide sequence ID" value="NZ_NQJF01000001.1"/>
</dbReference>
<sequence length="389" mass="42785">MQECDIAIVGGGMVGALAAAMLAPAGLTIRVLESRQPAEFSPEQLHDLRISSISAASVRLLQQAGAWDAIMQMRAWSYQRLEASEWQGFATRFSADELDCEYLGYMVENRIIQLGLWQVLALWHNVTIDCPQMLDRLEQNAKGALLTLGDGSQLQARLVLACDGAESRVRQMAGIGVTAWDYDQQCMLISVQGEQLEQDITWQQFCSSGPRALLPLGNGRASLVWYDSQARIAQLAAMSNQELNAAVAAHFPPRLGPVTVLGKGHFPLRRRHANQYVKGCVVLLGDAAHTINPLAGQGVNLGFKDVAAISELVHQAVEQGEDIAAPDMLRRFERQRRPDNLLMQGAMDVFYQAFSNELPPLRLLRNLGLKAAEHSGPLKKQVMKYAMGL</sequence>
<reference evidence="12 14" key="2">
    <citation type="submission" date="2019-03" db="EMBL/GenBank/DDBJ databases">
        <title>Genomic Encyclopedia of Archaeal and Bacterial Type Strains, Phase II (KMG-II): from individual species to whole genera.</title>
        <authorList>
            <person name="Goeker M."/>
        </authorList>
    </citation>
    <scope>NUCLEOTIDE SEQUENCE [LARGE SCALE GENOMIC DNA]</scope>
    <source>
        <strain evidence="12 14">DSM 15594</strain>
    </source>
</reference>
<evidence type="ECO:0000256" key="6">
    <source>
        <dbReference type="ARBA" id="ARBA00023002"/>
    </source>
</evidence>
<dbReference type="Proteomes" id="UP000295058">
    <property type="component" value="Unassembled WGS sequence"/>
</dbReference>
<keyword evidence="9" id="KW-1133">Transmembrane helix</keyword>
<evidence type="ECO:0000256" key="3">
    <source>
        <dbReference type="ARBA" id="ARBA00005349"/>
    </source>
</evidence>
<keyword evidence="6" id="KW-0560">Oxidoreductase</keyword>
<gene>
    <name evidence="11" type="primary">ubiF</name>
    <name evidence="11" type="synonym">yleB</name>
    <name evidence="11" type="ORF">B6S09_01665</name>
    <name evidence="12" type="ORF">LY04_00078</name>
</gene>
<name>A0A235CPF3_9GAMM</name>
<dbReference type="NCBIfam" id="TIGR01988">
    <property type="entry name" value="Ubi-OHases"/>
    <property type="match status" value="1"/>
</dbReference>
<dbReference type="Proteomes" id="UP000243640">
    <property type="component" value="Unassembled WGS sequence"/>
</dbReference>
<evidence type="ECO:0000313" key="11">
    <source>
        <dbReference type="EMBL" id="OYD26309.1"/>
    </source>
</evidence>
<dbReference type="InterPro" id="IPR051205">
    <property type="entry name" value="UbiH/COQ6_monooxygenase"/>
</dbReference>
<feature type="transmembrane region" description="Helical" evidence="9">
    <location>
        <begin position="6"/>
        <end position="27"/>
    </location>
</feature>
<protein>
    <submittedName>
        <fullName evidence="11">2-octaprenyl-3-methyl-6-methoxy-1,4-benzoquinol hydroxylase</fullName>
    </submittedName>
</protein>
<evidence type="ECO:0000256" key="4">
    <source>
        <dbReference type="ARBA" id="ARBA00022630"/>
    </source>
</evidence>
<dbReference type="EMBL" id="NQJF01000001">
    <property type="protein sequence ID" value="OYD26309.1"/>
    <property type="molecule type" value="Genomic_DNA"/>
</dbReference>
<evidence type="ECO:0000256" key="7">
    <source>
        <dbReference type="ARBA" id="ARBA00023033"/>
    </source>
</evidence>
<evidence type="ECO:0000256" key="9">
    <source>
        <dbReference type="SAM" id="Phobius"/>
    </source>
</evidence>
<dbReference type="GO" id="GO:0110142">
    <property type="term" value="C:ubiquinone biosynthesis complex"/>
    <property type="evidence" value="ECO:0007669"/>
    <property type="project" value="UniProtKB-ARBA"/>
</dbReference>
<evidence type="ECO:0000313" key="13">
    <source>
        <dbReference type="Proteomes" id="UP000243640"/>
    </source>
</evidence>
<keyword evidence="4" id="KW-0285">Flavoprotein</keyword>
<accession>A0A235CPF3</accession>
<dbReference type="InterPro" id="IPR002938">
    <property type="entry name" value="FAD-bd"/>
</dbReference>
<keyword evidence="7" id="KW-0503">Monooxygenase</keyword>
<dbReference type="Gene3D" id="3.50.50.60">
    <property type="entry name" value="FAD/NAD(P)-binding domain"/>
    <property type="match status" value="2"/>
</dbReference>